<accession>A0A5D2GX36</accession>
<evidence type="ECO:0000313" key="3">
    <source>
        <dbReference type="Proteomes" id="UP000323506"/>
    </source>
</evidence>
<keyword evidence="3" id="KW-1185">Reference proteome</keyword>
<evidence type="ECO:0000313" key="2">
    <source>
        <dbReference type="EMBL" id="TYH22457.1"/>
    </source>
</evidence>
<feature type="region of interest" description="Disordered" evidence="1">
    <location>
        <begin position="18"/>
        <end position="60"/>
    </location>
</feature>
<name>A0A5D2GX36_GOSDA</name>
<reference evidence="2 3" key="1">
    <citation type="submission" date="2019-06" db="EMBL/GenBank/DDBJ databases">
        <title>WGS assembly of Gossypium darwinii.</title>
        <authorList>
            <person name="Chen Z.J."/>
            <person name="Sreedasyam A."/>
            <person name="Ando A."/>
            <person name="Song Q."/>
            <person name="De L."/>
            <person name="Hulse-Kemp A."/>
            <person name="Ding M."/>
            <person name="Ye W."/>
            <person name="Kirkbride R."/>
            <person name="Jenkins J."/>
            <person name="Plott C."/>
            <person name="Lovell J."/>
            <person name="Lin Y.-M."/>
            <person name="Vaughn R."/>
            <person name="Liu B."/>
            <person name="Li W."/>
            <person name="Simpson S."/>
            <person name="Scheffler B."/>
            <person name="Saski C."/>
            <person name="Grover C."/>
            <person name="Hu G."/>
            <person name="Conover J."/>
            <person name="Carlson J."/>
            <person name="Shu S."/>
            <person name="Boston L."/>
            <person name="Williams M."/>
            <person name="Peterson D."/>
            <person name="Mcgee K."/>
            <person name="Jones D."/>
            <person name="Wendel J."/>
            <person name="Stelly D."/>
            <person name="Grimwood J."/>
            <person name="Schmutz J."/>
        </authorList>
    </citation>
    <scope>NUCLEOTIDE SEQUENCE [LARGE SCALE GENOMIC DNA]</scope>
    <source>
        <strain evidence="2">1808015.09</strain>
    </source>
</reference>
<proteinExistence type="predicted"/>
<organism evidence="2 3">
    <name type="scientific">Gossypium darwinii</name>
    <name type="common">Darwin's cotton</name>
    <name type="synonym">Gossypium barbadense var. darwinii</name>
    <dbReference type="NCBI Taxonomy" id="34276"/>
    <lineage>
        <taxon>Eukaryota</taxon>
        <taxon>Viridiplantae</taxon>
        <taxon>Streptophyta</taxon>
        <taxon>Embryophyta</taxon>
        <taxon>Tracheophyta</taxon>
        <taxon>Spermatophyta</taxon>
        <taxon>Magnoliopsida</taxon>
        <taxon>eudicotyledons</taxon>
        <taxon>Gunneridae</taxon>
        <taxon>Pentapetalae</taxon>
        <taxon>rosids</taxon>
        <taxon>malvids</taxon>
        <taxon>Malvales</taxon>
        <taxon>Malvaceae</taxon>
        <taxon>Malvoideae</taxon>
        <taxon>Gossypium</taxon>
    </lineage>
</organism>
<dbReference type="Proteomes" id="UP000323506">
    <property type="component" value="Chromosome A04"/>
</dbReference>
<protein>
    <submittedName>
        <fullName evidence="2">Uncharacterized protein</fullName>
    </submittedName>
</protein>
<evidence type="ECO:0000256" key="1">
    <source>
        <dbReference type="SAM" id="MobiDB-lite"/>
    </source>
</evidence>
<dbReference type="EMBL" id="CM017691">
    <property type="protein sequence ID" value="TYH22457.1"/>
    <property type="molecule type" value="Genomic_DNA"/>
</dbReference>
<gene>
    <name evidence="2" type="ORF">ES288_A04G130200v1</name>
</gene>
<sequence length="83" mass="9150">MVLYLARELERRNLLFPFGNRSQRQNRGSDDRQPAPGFQVHGGSTGVKTGHFGARKQPSGIVRAEGAHGRGVRRKGELGFSFS</sequence>
<dbReference type="AlphaFoldDB" id="A0A5D2GX36"/>